<dbReference type="SUPFAM" id="SSF52047">
    <property type="entry name" value="RNI-like"/>
    <property type="match status" value="1"/>
</dbReference>
<dbReference type="PANTHER" id="PTHR24111:SF0">
    <property type="entry name" value="LEUCINE-RICH REPEAT-CONTAINING PROTEIN"/>
    <property type="match status" value="1"/>
</dbReference>
<keyword evidence="2" id="KW-0677">Repeat</keyword>
<dbReference type="Proteomes" id="UP001190700">
    <property type="component" value="Unassembled WGS sequence"/>
</dbReference>
<dbReference type="InterPro" id="IPR032675">
    <property type="entry name" value="LRR_dom_sf"/>
</dbReference>
<dbReference type="Pfam" id="PF13516">
    <property type="entry name" value="LRR_6"/>
    <property type="match status" value="2"/>
</dbReference>
<gene>
    <name evidence="4" type="ORF">CYMTET_22823</name>
</gene>
<feature type="region of interest" description="Disordered" evidence="3">
    <location>
        <begin position="674"/>
        <end position="695"/>
    </location>
</feature>
<comment type="caution">
    <text evidence="4">The sequence shown here is derived from an EMBL/GenBank/DDBJ whole genome shotgun (WGS) entry which is preliminary data.</text>
</comment>
<sequence>MLRTVEALFLFIEMDADKVVGLLVKMKTHFWVMEFLLPAVFVDLGEEVCSSMKKLLLHLLHLRDRRVLRSFMSTLSRAAHEDEAHWIQLADKPKDSVGDSLFRRVVDLAVEPAVDQLSRAVAQLSPKLPRKTLLLFTKLLREMDLQISEMEELMHICVELVCARPFFTDGRDPGKWEKGAEIDPTCLAGLELLQTLLQYKKPGAEAGALVLLDSFLGLKFYNVCGMPLSHADSSSPDKYDALRLEASRLEASRLEDSRLKVSRLEVSRLEDSRLEASRLKVSRLEDSRLEALRLEASRLSFMISCCTALFRLLVLEKLSGASTAEPSCGAPPVDSPAQPVLGLLVARNLFGMTMRNFIYFKGVAGREKDNLEAEAACQANCKLAHLVKRVAPNFEEVVEQHSSELLMHDLLEYMDLVTERGKAGVRVPADLSNVEMVLDILSSLYRHAPERARYLTQNRLLARTLDVCEMITERAERAEAGEVTSYGMMGALEDMIVAWAAVPTSAPEAGRAPGETVLEEIGTNRVQCLRLLACLIRLQPFPESLTEPVNSLLASLKLKDAGEGFTHTCPLRLLKPCGFDDAYRDDPGVGLTINIADGALGWQNQSSKDKKEQEEWITYWQLARDICNYQLAALHVRTDHVCFSAADAKSLGFAVGRAAKRGRGPRDLHIRKRAETGSPKAAEGGRVHAHHAAPDLPGDVAEGEIKLEGEGFGWMEMMVLLGFMEVHTHFTSIDCSFILKDAEKEVEQGVVEEVIAMRNKCKGLRTVKLYDEELRLMDLTETVTALVTETSAAEEQVKGRSPEQVAVVRASFRQAEMALMTTAAASNAAFTTFLATNSDKVNGWSFDYIARMAKNAPSLAVLDLSGTGLYSSQVENLSKKLRKSKNKSLRVLKLNGADQLEMAAVEQLGELIKVHPSLRELHLRDREPPSRNDALMRRETNSGHEHMELLANALLERKALTHLDLSYRRCSPESAPKFAKSLAMAVHYSNPARAVSRLHLRGCQLGEKGLKEIAKLLEQKSASKAVTHLDISENQVTGVCPVPLERRSGSSSLEIPAADEAPSPQYPPPTTLKGIIDFAASWKRNNTLKELDLSYNYLGDAGASELADAITPDVWGGCKIKTALTKFSVANCGIGDKGARALWKALKAMYKSEEMTSSAETTRVVDMSGLVCKEKTLKDLEYAMIETATGVLKAVKIIANRVPDDADEVNGSC</sequence>
<proteinExistence type="predicted"/>
<keyword evidence="5" id="KW-1185">Reference proteome</keyword>
<accession>A0AAE0FZM8</accession>
<comment type="subcellular location">
    <subcellularLocation>
        <location evidence="1">Cytoplasm</location>
        <location evidence="1">Cytoskeleton</location>
        <location evidence="1">Cilium axoneme</location>
    </subcellularLocation>
</comment>
<evidence type="ECO:0000256" key="3">
    <source>
        <dbReference type="SAM" id="MobiDB-lite"/>
    </source>
</evidence>
<evidence type="ECO:0000313" key="5">
    <source>
        <dbReference type="Proteomes" id="UP001190700"/>
    </source>
</evidence>
<reference evidence="4 5" key="1">
    <citation type="journal article" date="2015" name="Genome Biol. Evol.">
        <title>Comparative Genomics of a Bacterivorous Green Alga Reveals Evolutionary Causalities and Consequences of Phago-Mixotrophic Mode of Nutrition.</title>
        <authorList>
            <person name="Burns J.A."/>
            <person name="Paasch A."/>
            <person name="Narechania A."/>
            <person name="Kim E."/>
        </authorList>
    </citation>
    <scope>NUCLEOTIDE SEQUENCE [LARGE SCALE GENOMIC DNA]</scope>
    <source>
        <strain evidence="4 5">PLY_AMNH</strain>
    </source>
</reference>
<dbReference type="Gene3D" id="3.80.10.10">
    <property type="entry name" value="Ribonuclease Inhibitor"/>
    <property type="match status" value="2"/>
</dbReference>
<dbReference type="EMBL" id="LGRX02011659">
    <property type="protein sequence ID" value="KAK3268688.1"/>
    <property type="molecule type" value="Genomic_DNA"/>
</dbReference>
<evidence type="ECO:0000313" key="4">
    <source>
        <dbReference type="EMBL" id="KAK3268688.1"/>
    </source>
</evidence>
<organism evidence="4 5">
    <name type="scientific">Cymbomonas tetramitiformis</name>
    <dbReference type="NCBI Taxonomy" id="36881"/>
    <lineage>
        <taxon>Eukaryota</taxon>
        <taxon>Viridiplantae</taxon>
        <taxon>Chlorophyta</taxon>
        <taxon>Pyramimonadophyceae</taxon>
        <taxon>Pyramimonadales</taxon>
        <taxon>Pyramimonadaceae</taxon>
        <taxon>Cymbomonas</taxon>
    </lineage>
</organism>
<dbReference type="PANTHER" id="PTHR24111">
    <property type="entry name" value="LEUCINE-RICH REPEAT-CONTAINING PROTEIN 34"/>
    <property type="match status" value="1"/>
</dbReference>
<name>A0AAE0FZM8_9CHLO</name>
<protein>
    <submittedName>
        <fullName evidence="4">Uncharacterized protein</fullName>
    </submittedName>
</protein>
<evidence type="ECO:0000256" key="1">
    <source>
        <dbReference type="ARBA" id="ARBA00004430"/>
    </source>
</evidence>
<dbReference type="AlphaFoldDB" id="A0AAE0FZM8"/>
<dbReference type="InterPro" id="IPR052201">
    <property type="entry name" value="LRR-containing_regulator"/>
</dbReference>
<evidence type="ECO:0000256" key="2">
    <source>
        <dbReference type="ARBA" id="ARBA00022737"/>
    </source>
</evidence>
<dbReference type="GO" id="GO:0005930">
    <property type="term" value="C:axoneme"/>
    <property type="evidence" value="ECO:0007669"/>
    <property type="project" value="UniProtKB-SubCell"/>
</dbReference>
<dbReference type="InterPro" id="IPR001611">
    <property type="entry name" value="Leu-rich_rpt"/>
</dbReference>
<dbReference type="SMART" id="SM00368">
    <property type="entry name" value="LRR_RI"/>
    <property type="match status" value="4"/>
</dbReference>